<gene>
    <name evidence="2" type="ORF">JY500_08065</name>
</gene>
<evidence type="ECO:0000313" key="3">
    <source>
        <dbReference type="Proteomes" id="UP000663570"/>
    </source>
</evidence>
<reference evidence="2 3" key="1">
    <citation type="submission" date="2021-02" db="EMBL/GenBank/DDBJ databases">
        <title>Niveibacterium changnyeongensis HC41.</title>
        <authorList>
            <person name="Kang M."/>
        </authorList>
    </citation>
    <scope>NUCLEOTIDE SEQUENCE [LARGE SCALE GENOMIC DNA]</scope>
    <source>
        <strain evidence="2 3">HC41</strain>
    </source>
</reference>
<protein>
    <submittedName>
        <fullName evidence="2">TniQ family protein</fullName>
    </submittedName>
</protein>
<proteinExistence type="predicted"/>
<evidence type="ECO:0000259" key="1">
    <source>
        <dbReference type="Pfam" id="PF06527"/>
    </source>
</evidence>
<feature type="domain" description="TniQ" evidence="1">
    <location>
        <begin position="46"/>
        <end position="95"/>
    </location>
</feature>
<sequence>MPTLITPVSPAQLRAGQCLYVGQFSAIADPISGSVFGDPQQPWREVMALKGLATTRARWCPQCFAEDLAESRDPYFRLGWDIGAVTACYRHRVVLADTCPDCGRVGTRHKGTYVVPGWCCHCGSFLGTGEAGCRPASPEELWTARQVGLLLAEQGSLTQTPSRQFWRDAVVEVISRMDSGKSAVFARRVGLSKSTLHHWLQQDGIPTLAGSLAIAAHAGLALPAMLRGDLSGWTPPQMGQLELPLSTKGHDRRGTPRHLDWNEIRMRLTEFAHSPNPISVSEAGRCLEVDARHLYLRANREARVLGERWKAHLRMNAEARQAHARPYVEAACRAVLDEGRAISLRELETRVPKPILASVDSLFDMVDEVRATIHRQS</sequence>
<dbReference type="EMBL" id="CP071060">
    <property type="protein sequence ID" value="QSI78552.1"/>
    <property type="molecule type" value="Genomic_DNA"/>
</dbReference>
<dbReference type="InterPro" id="IPR009492">
    <property type="entry name" value="TniQ"/>
</dbReference>
<dbReference type="Proteomes" id="UP000663570">
    <property type="component" value="Chromosome"/>
</dbReference>
<organism evidence="2 3">
    <name type="scientific">Niveibacterium microcysteis</name>
    <dbReference type="NCBI Taxonomy" id="2811415"/>
    <lineage>
        <taxon>Bacteria</taxon>
        <taxon>Pseudomonadati</taxon>
        <taxon>Pseudomonadota</taxon>
        <taxon>Betaproteobacteria</taxon>
        <taxon>Rhodocyclales</taxon>
        <taxon>Rhodocyclaceae</taxon>
        <taxon>Niveibacterium</taxon>
    </lineage>
</organism>
<evidence type="ECO:0000313" key="2">
    <source>
        <dbReference type="EMBL" id="QSI78552.1"/>
    </source>
</evidence>
<dbReference type="Pfam" id="PF06527">
    <property type="entry name" value="TniQ"/>
    <property type="match status" value="1"/>
</dbReference>
<accession>A0ABX7MA09</accession>
<keyword evidence="3" id="KW-1185">Reference proteome</keyword>
<name>A0ABX7MA09_9RHOO</name>